<dbReference type="CDD" id="cd19071">
    <property type="entry name" value="AKR_AKR1-5-like"/>
    <property type="match status" value="1"/>
</dbReference>
<dbReference type="RefSeq" id="XP_033588256.1">
    <property type="nucleotide sequence ID" value="XM_033733914.1"/>
</dbReference>
<evidence type="ECO:0000259" key="8">
    <source>
        <dbReference type="Pfam" id="PF00248"/>
    </source>
</evidence>
<dbReference type="GO" id="GO:0016616">
    <property type="term" value="F:oxidoreductase activity, acting on the CH-OH group of donors, NAD or NADP as acceptor"/>
    <property type="evidence" value="ECO:0007669"/>
    <property type="project" value="UniProtKB-ARBA"/>
</dbReference>
<feature type="site" description="Lowers pKa of active site Tyr" evidence="6">
    <location>
        <position position="103"/>
    </location>
</feature>
<gene>
    <name evidence="9" type="ORF">BDY17DRAFT_299461</name>
</gene>
<dbReference type="InterPro" id="IPR018170">
    <property type="entry name" value="Aldo/ket_reductase_CS"/>
</dbReference>
<proteinExistence type="inferred from homology"/>
<dbReference type="PIRSF" id="PIRSF000097">
    <property type="entry name" value="AKR"/>
    <property type="match status" value="1"/>
</dbReference>
<keyword evidence="7" id="KW-0732">Signal</keyword>
<reference evidence="9" key="1">
    <citation type="journal article" date="2020" name="Stud. Mycol.">
        <title>101 Dothideomycetes genomes: a test case for predicting lifestyles and emergence of pathogens.</title>
        <authorList>
            <person name="Haridas S."/>
            <person name="Albert R."/>
            <person name="Binder M."/>
            <person name="Bloem J."/>
            <person name="Labutti K."/>
            <person name="Salamov A."/>
            <person name="Andreopoulos B."/>
            <person name="Baker S."/>
            <person name="Barry K."/>
            <person name="Bills G."/>
            <person name="Bluhm B."/>
            <person name="Cannon C."/>
            <person name="Castanera R."/>
            <person name="Culley D."/>
            <person name="Daum C."/>
            <person name="Ezra D."/>
            <person name="Gonzalez J."/>
            <person name="Henrissat B."/>
            <person name="Kuo A."/>
            <person name="Liang C."/>
            <person name="Lipzen A."/>
            <person name="Lutzoni F."/>
            <person name="Magnuson J."/>
            <person name="Mondo S."/>
            <person name="Nolan M."/>
            <person name="Ohm R."/>
            <person name="Pangilinan J."/>
            <person name="Park H.-J."/>
            <person name="Ramirez L."/>
            <person name="Alfaro M."/>
            <person name="Sun H."/>
            <person name="Tritt A."/>
            <person name="Yoshinaga Y."/>
            <person name="Zwiers L.-H."/>
            <person name="Turgeon B."/>
            <person name="Goodwin S."/>
            <person name="Spatafora J."/>
            <person name="Crous P."/>
            <person name="Grigoriev I."/>
        </authorList>
    </citation>
    <scope>NUCLEOTIDE SEQUENCE</scope>
    <source>
        <strain evidence="9">CBS 113389</strain>
    </source>
</reference>
<dbReference type="GeneID" id="54474916"/>
<evidence type="ECO:0000256" key="6">
    <source>
        <dbReference type="PIRSR" id="PIRSR000097-3"/>
    </source>
</evidence>
<feature type="binding site" evidence="5">
    <location>
        <position position="136"/>
    </location>
    <ligand>
        <name>substrate</name>
    </ligand>
</feature>
<sequence>MRSVLSLLPLAAFALAQQHQVAIKEDNIQPVRPLVQEAISLLGFGTWRLTDNTSEAVSWAIQTGYRHIDCAAAYGNEREVGEGIRDGLAKTGLSRDDLWITSKLWNDQHDPKKVEAAIDASIEKLGVGYLNLYLMHWSVAQNAIGLNYIDYLDTWEAMEDLVDKGKTHHIGVANFSPHEIKEVLKHSKSHPPQVHQMELHPYLQQADFVKWHQDHNIHVTAYSPFAGTNPVYGPGDDAPTPLLNNSVIKEIAKDRDCTPAQVAIMWGLTRGTSVIPKSSHKEYITENLYSLQCILEEEDLKKIHKLGKEHFRFNNPAASWGVPLYEDLEDSLGEHKEHS</sequence>
<name>A0A6A6PPF6_9PEZI</name>
<dbReference type="Pfam" id="PF00248">
    <property type="entry name" value="Aldo_ket_red"/>
    <property type="match status" value="1"/>
</dbReference>
<feature type="active site" description="Proton donor" evidence="4">
    <location>
        <position position="74"/>
    </location>
</feature>
<evidence type="ECO:0000313" key="10">
    <source>
        <dbReference type="Proteomes" id="UP000799767"/>
    </source>
</evidence>
<keyword evidence="2" id="KW-0521">NADP</keyword>
<dbReference type="EMBL" id="MU001637">
    <property type="protein sequence ID" value="KAF2481686.1"/>
    <property type="molecule type" value="Genomic_DNA"/>
</dbReference>
<evidence type="ECO:0000256" key="2">
    <source>
        <dbReference type="ARBA" id="ARBA00022857"/>
    </source>
</evidence>
<dbReference type="Proteomes" id="UP000799767">
    <property type="component" value="Unassembled WGS sequence"/>
</dbReference>
<dbReference type="PANTHER" id="PTHR43827">
    <property type="entry name" value="2,5-DIKETO-D-GLUCONIC ACID REDUCTASE"/>
    <property type="match status" value="1"/>
</dbReference>
<keyword evidence="10" id="KW-1185">Reference proteome</keyword>
<protein>
    <submittedName>
        <fullName evidence="9">NADP-dependent oxidoreductase domain-containing protein</fullName>
    </submittedName>
</protein>
<evidence type="ECO:0000256" key="1">
    <source>
        <dbReference type="ARBA" id="ARBA00007905"/>
    </source>
</evidence>
<feature type="chain" id="PRO_5025333940" evidence="7">
    <location>
        <begin position="17"/>
        <end position="339"/>
    </location>
</feature>
<evidence type="ECO:0000256" key="4">
    <source>
        <dbReference type="PIRSR" id="PIRSR000097-1"/>
    </source>
</evidence>
<evidence type="ECO:0000256" key="3">
    <source>
        <dbReference type="ARBA" id="ARBA00023002"/>
    </source>
</evidence>
<dbReference type="OrthoDB" id="416253at2759"/>
<dbReference type="Gene3D" id="3.20.20.100">
    <property type="entry name" value="NADP-dependent oxidoreductase domain"/>
    <property type="match status" value="1"/>
</dbReference>
<dbReference type="InterPro" id="IPR020471">
    <property type="entry name" value="AKR"/>
</dbReference>
<evidence type="ECO:0000256" key="7">
    <source>
        <dbReference type="SAM" id="SignalP"/>
    </source>
</evidence>
<dbReference type="FunFam" id="3.20.20.100:FF:000002">
    <property type="entry name" value="2,5-diketo-D-gluconic acid reductase A"/>
    <property type="match status" value="1"/>
</dbReference>
<evidence type="ECO:0000256" key="5">
    <source>
        <dbReference type="PIRSR" id="PIRSR000097-2"/>
    </source>
</evidence>
<comment type="similarity">
    <text evidence="1">Belongs to the aldo/keto reductase family.</text>
</comment>
<organism evidence="9 10">
    <name type="scientific">Neohortaea acidophila</name>
    <dbReference type="NCBI Taxonomy" id="245834"/>
    <lineage>
        <taxon>Eukaryota</taxon>
        <taxon>Fungi</taxon>
        <taxon>Dikarya</taxon>
        <taxon>Ascomycota</taxon>
        <taxon>Pezizomycotina</taxon>
        <taxon>Dothideomycetes</taxon>
        <taxon>Dothideomycetidae</taxon>
        <taxon>Mycosphaerellales</taxon>
        <taxon>Teratosphaeriaceae</taxon>
        <taxon>Neohortaea</taxon>
    </lineage>
</organism>
<evidence type="ECO:0000313" key="9">
    <source>
        <dbReference type="EMBL" id="KAF2481686.1"/>
    </source>
</evidence>
<dbReference type="AlphaFoldDB" id="A0A6A6PPF6"/>
<dbReference type="PROSITE" id="PS00798">
    <property type="entry name" value="ALDOKETO_REDUCTASE_1"/>
    <property type="match status" value="1"/>
</dbReference>
<dbReference type="PANTHER" id="PTHR43827:SF3">
    <property type="entry name" value="NADP-DEPENDENT OXIDOREDUCTASE DOMAIN-CONTAINING PROTEIN"/>
    <property type="match status" value="1"/>
</dbReference>
<feature type="signal peptide" evidence="7">
    <location>
        <begin position="1"/>
        <end position="16"/>
    </location>
</feature>
<feature type="domain" description="NADP-dependent oxidoreductase" evidence="8">
    <location>
        <begin position="42"/>
        <end position="306"/>
    </location>
</feature>
<dbReference type="InterPro" id="IPR036812">
    <property type="entry name" value="NAD(P)_OxRdtase_dom_sf"/>
</dbReference>
<dbReference type="PRINTS" id="PR00069">
    <property type="entry name" value="ALDKETRDTASE"/>
</dbReference>
<dbReference type="SUPFAM" id="SSF51430">
    <property type="entry name" value="NAD(P)-linked oxidoreductase"/>
    <property type="match status" value="1"/>
</dbReference>
<dbReference type="InterPro" id="IPR023210">
    <property type="entry name" value="NADP_OxRdtase_dom"/>
</dbReference>
<keyword evidence="3" id="KW-0560">Oxidoreductase</keyword>
<accession>A0A6A6PPF6</accession>